<proteinExistence type="predicted"/>
<dbReference type="EMBL" id="CP103300">
    <property type="protein sequence ID" value="UYM18767.1"/>
    <property type="molecule type" value="Genomic_DNA"/>
</dbReference>
<dbReference type="InterPro" id="IPR014710">
    <property type="entry name" value="RmlC-like_jellyroll"/>
</dbReference>
<dbReference type="SUPFAM" id="SSF51182">
    <property type="entry name" value="RmlC-like cupins"/>
    <property type="match status" value="1"/>
</dbReference>
<dbReference type="Pfam" id="PF06249">
    <property type="entry name" value="EutQ"/>
    <property type="match status" value="1"/>
</dbReference>
<sequence>MSTLTSKPGISIIKAGSVKMNDLSQLFNVTGLSGNMSEQTVTSDKNALSVGHFIMSPGEGFEYTYDSVEFKVITKGKIVIRDKDGKKYTAETGDIILFSPDVTVYFDGESDGEAVYIAHREHAEDFAPPK</sequence>
<dbReference type="RefSeq" id="WP_262601512.1">
    <property type="nucleotide sequence ID" value="NZ_CP103300.1"/>
</dbReference>
<protein>
    <recommendedName>
        <fullName evidence="3">Ethanolamine utilization protein</fullName>
    </recommendedName>
</protein>
<organism evidence="1 2">
    <name type="scientific">Endozoicomonas euniceicola</name>
    <dbReference type="NCBI Taxonomy" id="1234143"/>
    <lineage>
        <taxon>Bacteria</taxon>
        <taxon>Pseudomonadati</taxon>
        <taxon>Pseudomonadota</taxon>
        <taxon>Gammaproteobacteria</taxon>
        <taxon>Oceanospirillales</taxon>
        <taxon>Endozoicomonadaceae</taxon>
        <taxon>Endozoicomonas</taxon>
    </lineage>
</organism>
<name>A0ABY6H1S3_9GAMM</name>
<evidence type="ECO:0008006" key="3">
    <source>
        <dbReference type="Google" id="ProtNLM"/>
    </source>
</evidence>
<dbReference type="Gene3D" id="2.60.120.10">
    <property type="entry name" value="Jelly Rolls"/>
    <property type="match status" value="1"/>
</dbReference>
<dbReference type="InterPro" id="IPR011051">
    <property type="entry name" value="RmlC_Cupin_sf"/>
</dbReference>
<dbReference type="Proteomes" id="UP001163255">
    <property type="component" value="Chromosome"/>
</dbReference>
<keyword evidence="2" id="KW-1185">Reference proteome</keyword>
<gene>
    <name evidence="1" type="ORF">NX720_12950</name>
</gene>
<evidence type="ECO:0000313" key="1">
    <source>
        <dbReference type="EMBL" id="UYM18767.1"/>
    </source>
</evidence>
<accession>A0ABY6H1S3</accession>
<evidence type="ECO:0000313" key="2">
    <source>
        <dbReference type="Proteomes" id="UP001163255"/>
    </source>
</evidence>
<reference evidence="1" key="1">
    <citation type="submission" date="2022-10" db="EMBL/GenBank/DDBJ databases">
        <title>Completed Genome Sequence of two octocoral isolated bacterium, Endozoicomonas euniceicola EF212T and Endozoicomonas gorgoniicola PS125T.</title>
        <authorList>
            <person name="Chiou Y.-J."/>
            <person name="Chen Y.-H."/>
        </authorList>
    </citation>
    <scope>NUCLEOTIDE SEQUENCE</scope>
    <source>
        <strain evidence="1">EF212</strain>
    </source>
</reference>
<dbReference type="InterPro" id="IPR010424">
    <property type="entry name" value="EutQ"/>
</dbReference>